<name>A0AAD1F6B0_PREIN</name>
<protein>
    <submittedName>
        <fullName evidence="3">Uncharacterized protein</fullName>
    </submittedName>
</protein>
<sequence length="46" mass="5349">MSNKSKMQKKAREARQEEQAKSVIRWIVITLVILAIILMAWAMYIG</sequence>
<feature type="compositionally biased region" description="Basic and acidic residues" evidence="1">
    <location>
        <begin position="10"/>
        <end position="20"/>
    </location>
</feature>
<evidence type="ECO:0000313" key="3">
    <source>
        <dbReference type="EMBL" id="BAR94867.1"/>
    </source>
</evidence>
<dbReference type="AlphaFoldDB" id="A0AAD1F6B0"/>
<feature type="transmembrane region" description="Helical" evidence="2">
    <location>
        <begin position="23"/>
        <end position="44"/>
    </location>
</feature>
<evidence type="ECO:0000256" key="2">
    <source>
        <dbReference type="SAM" id="Phobius"/>
    </source>
</evidence>
<keyword evidence="2" id="KW-0812">Transmembrane</keyword>
<evidence type="ECO:0000256" key="1">
    <source>
        <dbReference type="SAM" id="MobiDB-lite"/>
    </source>
</evidence>
<reference evidence="3 4" key="1">
    <citation type="submission" date="2015-07" db="EMBL/GenBank/DDBJ databases">
        <title>Complete genome sequence of Prevotella intermedia strain 17-2.</title>
        <authorList>
            <person name="Nambu T."/>
        </authorList>
    </citation>
    <scope>NUCLEOTIDE SEQUENCE [LARGE SCALE GENOMIC DNA]</scope>
    <source>
        <strain evidence="3 4">17-2</strain>
    </source>
</reference>
<gene>
    <name evidence="3" type="ORF">PI172_0139</name>
</gene>
<dbReference type="Proteomes" id="UP000067008">
    <property type="component" value="Chromosome 2"/>
</dbReference>
<dbReference type="RefSeq" id="WP_014709234.1">
    <property type="nucleotide sequence ID" value="NZ_AP014925.1"/>
</dbReference>
<accession>A0AAD1F6B0</accession>
<evidence type="ECO:0000313" key="4">
    <source>
        <dbReference type="Proteomes" id="UP000067008"/>
    </source>
</evidence>
<feature type="region of interest" description="Disordered" evidence="1">
    <location>
        <begin position="1"/>
        <end position="20"/>
    </location>
</feature>
<dbReference type="EMBL" id="AP014925">
    <property type="protein sequence ID" value="BAR94867.1"/>
    <property type="molecule type" value="Genomic_DNA"/>
</dbReference>
<keyword evidence="2" id="KW-1133">Transmembrane helix</keyword>
<keyword evidence="2" id="KW-0472">Membrane</keyword>
<organism evidence="3 4">
    <name type="scientific">Prevotella intermedia</name>
    <dbReference type="NCBI Taxonomy" id="28131"/>
    <lineage>
        <taxon>Bacteria</taxon>
        <taxon>Pseudomonadati</taxon>
        <taxon>Bacteroidota</taxon>
        <taxon>Bacteroidia</taxon>
        <taxon>Bacteroidales</taxon>
        <taxon>Prevotellaceae</taxon>
        <taxon>Prevotella</taxon>
    </lineage>
</organism>
<proteinExistence type="predicted"/>